<dbReference type="AlphaFoldDB" id="A0A0W8FKM1"/>
<gene>
    <name evidence="2" type="ORF">ASZ90_008890</name>
</gene>
<evidence type="ECO:0000313" key="2">
    <source>
        <dbReference type="EMBL" id="KUG21364.1"/>
    </source>
</evidence>
<feature type="transmembrane region" description="Helical" evidence="1">
    <location>
        <begin position="84"/>
        <end position="107"/>
    </location>
</feature>
<feature type="transmembrane region" description="Helical" evidence="1">
    <location>
        <begin position="168"/>
        <end position="190"/>
    </location>
</feature>
<organism evidence="2">
    <name type="scientific">hydrocarbon metagenome</name>
    <dbReference type="NCBI Taxonomy" id="938273"/>
    <lineage>
        <taxon>unclassified sequences</taxon>
        <taxon>metagenomes</taxon>
        <taxon>ecological metagenomes</taxon>
    </lineage>
</organism>
<feature type="transmembrane region" description="Helical" evidence="1">
    <location>
        <begin position="252"/>
        <end position="276"/>
    </location>
</feature>
<evidence type="ECO:0000256" key="1">
    <source>
        <dbReference type="SAM" id="Phobius"/>
    </source>
</evidence>
<feature type="transmembrane region" description="Helical" evidence="1">
    <location>
        <begin position="43"/>
        <end position="64"/>
    </location>
</feature>
<keyword evidence="1" id="KW-1133">Transmembrane helix</keyword>
<sequence>MMVSDGIELFLRLYPAYLLVEFVLRPGFCGADRFRNSWRSRSLILHAVAAGGLTFLFAALWDIVFMLQNPASLPAMLPQLRNALLYAFVLVAASHFAIDGALARWTAGRREKTSRGGDPGLLPEDDSLRTLFAGGAAHLGVLFIVLVLLSPQAPIPYPFAGPVELIRIWVAAISFLLVLQPGGMLVGGVIRSWRDDADAFQEGSLDKAGRLIGYVERVLVVTFILVNQYTAIGFFIAAKGLFRINDPKRSEYIIVGTLVSFAIAVLIGAAAAYLIYQGGIEQCIEYLSELLQIS</sequence>
<feature type="transmembrane region" description="Helical" evidence="1">
    <location>
        <begin position="211"/>
        <end position="232"/>
    </location>
</feature>
<name>A0A0W8FKM1_9ZZZZ</name>
<keyword evidence="1" id="KW-0472">Membrane</keyword>
<dbReference type="EMBL" id="LNQE01001069">
    <property type="protein sequence ID" value="KUG21364.1"/>
    <property type="molecule type" value="Genomic_DNA"/>
</dbReference>
<proteinExistence type="predicted"/>
<reference evidence="2" key="1">
    <citation type="journal article" date="2015" name="Proc. Natl. Acad. Sci. U.S.A.">
        <title>Networks of energetic and metabolic interactions define dynamics in microbial communities.</title>
        <authorList>
            <person name="Embree M."/>
            <person name="Liu J.K."/>
            <person name="Al-Bassam M.M."/>
            <person name="Zengler K."/>
        </authorList>
    </citation>
    <scope>NUCLEOTIDE SEQUENCE</scope>
</reference>
<accession>A0A0W8FKM1</accession>
<feature type="transmembrane region" description="Helical" evidence="1">
    <location>
        <begin position="12"/>
        <end position="31"/>
    </location>
</feature>
<protein>
    <submittedName>
        <fullName evidence="2">Uncharacterized protein</fullName>
    </submittedName>
</protein>
<feature type="transmembrane region" description="Helical" evidence="1">
    <location>
        <begin position="128"/>
        <end position="148"/>
    </location>
</feature>
<keyword evidence="1" id="KW-0812">Transmembrane</keyword>
<comment type="caution">
    <text evidence="2">The sequence shown here is derived from an EMBL/GenBank/DDBJ whole genome shotgun (WGS) entry which is preliminary data.</text>
</comment>